<dbReference type="AlphaFoldDB" id="A0A8W8MN35"/>
<proteinExistence type="predicted"/>
<evidence type="ECO:0000313" key="3">
    <source>
        <dbReference type="Proteomes" id="UP000005408"/>
    </source>
</evidence>
<dbReference type="Proteomes" id="UP000005408">
    <property type="component" value="Unassembled WGS sequence"/>
</dbReference>
<accession>A0A8W8MN35</accession>
<feature type="compositionally biased region" description="Polar residues" evidence="1">
    <location>
        <begin position="10"/>
        <end position="22"/>
    </location>
</feature>
<keyword evidence="3" id="KW-1185">Reference proteome</keyword>
<name>A0A8W8MN35_MAGGI</name>
<reference evidence="2" key="1">
    <citation type="submission" date="2022-08" db="UniProtKB">
        <authorList>
            <consortium name="EnsemblMetazoa"/>
        </authorList>
    </citation>
    <scope>IDENTIFICATION</scope>
    <source>
        <strain evidence="2">05x7-T-G4-1.051#20</strain>
    </source>
</reference>
<organism evidence="2 3">
    <name type="scientific">Magallana gigas</name>
    <name type="common">Pacific oyster</name>
    <name type="synonym">Crassostrea gigas</name>
    <dbReference type="NCBI Taxonomy" id="29159"/>
    <lineage>
        <taxon>Eukaryota</taxon>
        <taxon>Metazoa</taxon>
        <taxon>Spiralia</taxon>
        <taxon>Lophotrochozoa</taxon>
        <taxon>Mollusca</taxon>
        <taxon>Bivalvia</taxon>
        <taxon>Autobranchia</taxon>
        <taxon>Pteriomorphia</taxon>
        <taxon>Ostreida</taxon>
        <taxon>Ostreoidea</taxon>
        <taxon>Ostreidae</taxon>
        <taxon>Magallana</taxon>
    </lineage>
</organism>
<protein>
    <submittedName>
        <fullName evidence="2">Uncharacterized protein</fullName>
    </submittedName>
</protein>
<feature type="region of interest" description="Disordered" evidence="1">
    <location>
        <begin position="1"/>
        <end position="24"/>
    </location>
</feature>
<evidence type="ECO:0000256" key="1">
    <source>
        <dbReference type="SAM" id="MobiDB-lite"/>
    </source>
</evidence>
<evidence type="ECO:0000313" key="2">
    <source>
        <dbReference type="EnsemblMetazoa" id="G35142.4:cds"/>
    </source>
</evidence>
<sequence length="124" mass="14308">CFRQSKIKQRTPSPSKFTANGTHNEEVAEYSTVEESAILMESLTQHRTLPKMEETPSDNYFILEPNKRLSTTSVATMSIELIECETDEDVYNTLHERRSKEMEENAYSHFVDCNDSVYCSTINQ</sequence>
<dbReference type="EnsemblMetazoa" id="G35142.4">
    <property type="protein sequence ID" value="G35142.4:cds"/>
    <property type="gene ID" value="G35142"/>
</dbReference>